<dbReference type="EMBL" id="JBGQQK010000003">
    <property type="protein sequence ID" value="MFL2102001.1"/>
    <property type="molecule type" value="Genomic_DNA"/>
</dbReference>
<evidence type="ECO:0000313" key="3">
    <source>
        <dbReference type="EMBL" id="MFL2102001.1"/>
    </source>
</evidence>
<organism evidence="3 4">
    <name type="scientific">Marinilactibacillus psychrotolerans</name>
    <dbReference type="NCBI Taxonomy" id="191770"/>
    <lineage>
        <taxon>Bacteria</taxon>
        <taxon>Bacillati</taxon>
        <taxon>Bacillota</taxon>
        <taxon>Bacilli</taxon>
        <taxon>Lactobacillales</taxon>
        <taxon>Carnobacteriaceae</taxon>
        <taxon>Marinilactibacillus</taxon>
    </lineage>
</organism>
<accession>A0ABW8UGK0</accession>
<comment type="caution">
    <text evidence="3">The sequence shown here is derived from an EMBL/GenBank/DDBJ whole genome shotgun (WGS) entry which is preliminary data.</text>
</comment>
<feature type="domain" description="Rad50/SbcC-type AAA" evidence="1">
    <location>
        <begin position="4"/>
        <end position="51"/>
    </location>
</feature>
<keyword evidence="3" id="KW-0540">Nuclease</keyword>
<dbReference type="PANTHER" id="PTHR43581">
    <property type="entry name" value="ATP/GTP PHOSPHATASE"/>
    <property type="match status" value="1"/>
</dbReference>
<reference evidence="3 4" key="1">
    <citation type="submission" date="2024-08" db="EMBL/GenBank/DDBJ databases">
        <authorList>
            <person name="Arias E."/>
        </authorList>
    </citation>
    <scope>NUCLEOTIDE SEQUENCE [LARGE SCALE GENOMIC DNA]</scope>
    <source>
        <strain evidence="3 4">FAM 24106</strain>
    </source>
</reference>
<dbReference type="Proteomes" id="UP001625374">
    <property type="component" value="Unassembled WGS sequence"/>
</dbReference>
<dbReference type="InterPro" id="IPR038729">
    <property type="entry name" value="Rad50/SbcC_AAA"/>
</dbReference>
<name>A0ABW8UGK0_9LACT</name>
<keyword evidence="3" id="KW-0378">Hydrolase</keyword>
<gene>
    <name evidence="3" type="ORF">ACEN37_01915</name>
</gene>
<keyword evidence="4" id="KW-1185">Reference proteome</keyword>
<protein>
    <submittedName>
        <fullName evidence="3">ATP-dependent endonuclease</fullName>
    </submittedName>
</protein>
<evidence type="ECO:0000259" key="1">
    <source>
        <dbReference type="Pfam" id="PF13476"/>
    </source>
</evidence>
<dbReference type="GO" id="GO:0004519">
    <property type="term" value="F:endonuclease activity"/>
    <property type="evidence" value="ECO:0007669"/>
    <property type="project" value="UniProtKB-KW"/>
</dbReference>
<dbReference type="InterPro" id="IPR051396">
    <property type="entry name" value="Bact_Antivir_Def_Nuclease"/>
</dbReference>
<proteinExistence type="predicted"/>
<dbReference type="InterPro" id="IPR027417">
    <property type="entry name" value="P-loop_NTPase"/>
</dbReference>
<feature type="domain" description="OLD protein-like TOPRIM" evidence="2">
    <location>
        <begin position="372"/>
        <end position="435"/>
    </location>
</feature>
<evidence type="ECO:0000313" key="4">
    <source>
        <dbReference type="Proteomes" id="UP001625374"/>
    </source>
</evidence>
<dbReference type="Pfam" id="PF13476">
    <property type="entry name" value="AAA_23"/>
    <property type="match status" value="1"/>
</dbReference>
<keyword evidence="3" id="KW-0255">Endonuclease</keyword>
<dbReference type="Gene3D" id="3.40.50.300">
    <property type="entry name" value="P-loop containing nucleotide triphosphate hydrolases"/>
    <property type="match status" value="1"/>
</dbReference>
<dbReference type="RefSeq" id="WP_407142218.1">
    <property type="nucleotide sequence ID" value="NZ_JBGQQI010000011.1"/>
</dbReference>
<sequence length="533" mass="61764">MIKKIHILNYRTFKDFIWEPKEGMNIIVGDNEAGKSTLLEAILLTINGRINGRWIGDELNPYWFNTDVVREYFVAIDKGEEIPPPSIMFEIYFGKEDVPQKLRGKTNHFRQDCPGIKLTIEPNPEYREHFIHYLSHDHPPVLPIEYYQIDWRGFDNTPLRKRPIELRTSIIDSRTIRSYRGVDYQTKQMLADYVEKEESASIAVAYRHSRYHLTETVLDKINKRIKEDTQDISNYAFELQMDQSSSAGWESSVIPQVNQVPFSMAGQGQQVLIKIALALKNSTDTSNFVTVEEPENHLSHTSLTAAVKLIEELSSGRQTFIATHSSFVLNRLGLDRLTLLHDGKNACFHQLSEDTINYFKRQSGYDTLRLVLARKLVIVEGPSDEMIFNRAYYDKKGRYPIDDEIDVITQGTRNKRALELCHVLNRSVAVLRDPDHQTPDYWKDKADPYLEEGKREMFIGDPSHGKTLEPQMIYANQNSLKNLMEIIQCPENIDLCTFMSENKTEVAWRIAESEEIIKYPRFIEEAIDFMVAL</sequence>
<dbReference type="Pfam" id="PF20469">
    <property type="entry name" value="OLD-like_TOPRIM"/>
    <property type="match status" value="1"/>
</dbReference>
<dbReference type="InterPro" id="IPR034139">
    <property type="entry name" value="TOPRIM_OLD"/>
</dbReference>
<dbReference type="PANTHER" id="PTHR43581:SF4">
    <property type="entry name" value="ATP_GTP PHOSPHATASE"/>
    <property type="match status" value="1"/>
</dbReference>
<dbReference type="SUPFAM" id="SSF52540">
    <property type="entry name" value="P-loop containing nucleoside triphosphate hydrolases"/>
    <property type="match status" value="1"/>
</dbReference>
<evidence type="ECO:0000259" key="2">
    <source>
        <dbReference type="Pfam" id="PF20469"/>
    </source>
</evidence>